<comment type="caution">
    <text evidence="1">The sequence shown here is derived from an EMBL/GenBank/DDBJ whole genome shotgun (WGS) entry which is preliminary data.</text>
</comment>
<proteinExistence type="predicted"/>
<protein>
    <submittedName>
        <fullName evidence="1">Uncharacterized protein</fullName>
    </submittedName>
</protein>
<dbReference type="AlphaFoldDB" id="J9EWC4"/>
<evidence type="ECO:0000313" key="2">
    <source>
        <dbReference type="Proteomes" id="UP000004810"/>
    </source>
</evidence>
<gene>
    <name evidence="1" type="ORF">WUBG_02178</name>
</gene>
<organism evidence="1 2">
    <name type="scientific">Wuchereria bancrofti</name>
    <dbReference type="NCBI Taxonomy" id="6293"/>
    <lineage>
        <taxon>Eukaryota</taxon>
        <taxon>Metazoa</taxon>
        <taxon>Ecdysozoa</taxon>
        <taxon>Nematoda</taxon>
        <taxon>Chromadorea</taxon>
        <taxon>Rhabditida</taxon>
        <taxon>Spirurina</taxon>
        <taxon>Spiruromorpha</taxon>
        <taxon>Filarioidea</taxon>
        <taxon>Onchocercidae</taxon>
        <taxon>Wuchereria</taxon>
    </lineage>
</organism>
<accession>J9EWC4</accession>
<name>J9EWC4_WUCBA</name>
<dbReference type="Proteomes" id="UP000004810">
    <property type="component" value="Unassembled WGS sequence"/>
</dbReference>
<sequence>MLHSASFFIVSLQSYRRNAAVTHLALVVDPKWGGVDLSSVSSLNRTGLLPTDRLFTVGTMLQHSAPFVQVLFVNFLHGSFHLLHSTATPGA</sequence>
<dbReference type="EMBL" id="ADBV01000561">
    <property type="protein sequence ID" value="EJW86911.1"/>
    <property type="molecule type" value="Genomic_DNA"/>
</dbReference>
<evidence type="ECO:0000313" key="1">
    <source>
        <dbReference type="EMBL" id="EJW86911.1"/>
    </source>
</evidence>
<reference evidence="2" key="1">
    <citation type="submission" date="2012-08" db="EMBL/GenBank/DDBJ databases">
        <title>The Genome Sequence of Wuchereria bancrofti.</title>
        <authorList>
            <person name="Nutman T.B."/>
            <person name="Fink D.L."/>
            <person name="Russ C."/>
            <person name="Young S."/>
            <person name="Zeng Q."/>
            <person name="Koehrsen M."/>
            <person name="Alvarado L."/>
            <person name="Berlin A."/>
            <person name="Chapman S.B."/>
            <person name="Chen Z."/>
            <person name="Freedman E."/>
            <person name="Gellesch M."/>
            <person name="Goldberg J."/>
            <person name="Griggs A."/>
            <person name="Gujja S."/>
            <person name="Heilman E.R."/>
            <person name="Heiman D."/>
            <person name="Hepburn T."/>
            <person name="Howarth C."/>
            <person name="Jen D."/>
            <person name="Larson L."/>
            <person name="Lewis B."/>
            <person name="Mehta T."/>
            <person name="Park D."/>
            <person name="Pearson M."/>
            <person name="Roberts A."/>
            <person name="Saif S."/>
            <person name="Shea T."/>
            <person name="Shenoy N."/>
            <person name="Sisk P."/>
            <person name="Stolte C."/>
            <person name="Sykes S."/>
            <person name="Walk T."/>
            <person name="White J."/>
            <person name="Yandava C."/>
            <person name="Haas B."/>
            <person name="Henn M.R."/>
            <person name="Nusbaum C."/>
            <person name="Birren B."/>
        </authorList>
    </citation>
    <scope>NUCLEOTIDE SEQUENCE [LARGE SCALE GENOMIC DNA]</scope>
    <source>
        <strain evidence="2">NA</strain>
    </source>
</reference>